<feature type="non-terminal residue" evidence="10">
    <location>
        <position position="1"/>
    </location>
</feature>
<feature type="transmembrane region" description="Helical" evidence="9">
    <location>
        <begin position="162"/>
        <end position="183"/>
    </location>
</feature>
<comment type="caution">
    <text evidence="10">The sequence shown here is derived from an EMBL/GenBank/DDBJ whole genome shotgun (WGS) entry which is preliminary data.</text>
</comment>
<reference evidence="10" key="2">
    <citation type="journal article" date="2023" name="Microbiol Resour">
        <title>Decontamination and Annotation of the Draft Genome Sequence of the Oomycete Lagenidium giganteum ARSEF 373.</title>
        <authorList>
            <person name="Morgan W.R."/>
            <person name="Tartar A."/>
        </authorList>
    </citation>
    <scope>NUCLEOTIDE SEQUENCE</scope>
    <source>
        <strain evidence="10">ARSEF 373</strain>
    </source>
</reference>
<keyword evidence="5 9" id="KW-0812">Transmembrane</keyword>
<evidence type="ECO:0000256" key="4">
    <source>
        <dbReference type="ARBA" id="ARBA00022502"/>
    </source>
</evidence>
<dbReference type="GO" id="GO:0006506">
    <property type="term" value="P:GPI anchor biosynthetic process"/>
    <property type="evidence" value="ECO:0007669"/>
    <property type="project" value="UniProtKB-KW"/>
</dbReference>
<evidence type="ECO:0000256" key="5">
    <source>
        <dbReference type="ARBA" id="ARBA00022692"/>
    </source>
</evidence>
<dbReference type="InterPro" id="IPR009600">
    <property type="entry name" value="PIG-U"/>
</dbReference>
<evidence type="ECO:0000313" key="10">
    <source>
        <dbReference type="EMBL" id="DBA04385.1"/>
    </source>
</evidence>
<evidence type="ECO:0000256" key="7">
    <source>
        <dbReference type="ARBA" id="ARBA00022989"/>
    </source>
</evidence>
<dbReference type="GO" id="GO:0042765">
    <property type="term" value="C:GPI-anchor transamidase complex"/>
    <property type="evidence" value="ECO:0007669"/>
    <property type="project" value="InterPro"/>
</dbReference>
<name>A0AAV2ZKS3_9STRA</name>
<keyword evidence="7 9" id="KW-1133">Transmembrane helix</keyword>
<feature type="transmembrane region" description="Helical" evidence="9">
    <location>
        <begin position="266"/>
        <end position="287"/>
    </location>
</feature>
<feature type="transmembrane region" description="Helical" evidence="9">
    <location>
        <begin position="294"/>
        <end position="315"/>
    </location>
</feature>
<evidence type="ECO:0000256" key="3">
    <source>
        <dbReference type="ARBA" id="ARBA00010026"/>
    </source>
</evidence>
<dbReference type="Proteomes" id="UP001146120">
    <property type="component" value="Unassembled WGS sequence"/>
</dbReference>
<keyword evidence="4" id="KW-0337">GPI-anchor biosynthesis</keyword>
<feature type="transmembrane region" description="Helical" evidence="9">
    <location>
        <begin position="195"/>
        <end position="218"/>
    </location>
</feature>
<evidence type="ECO:0000256" key="8">
    <source>
        <dbReference type="ARBA" id="ARBA00023136"/>
    </source>
</evidence>
<comment type="similarity">
    <text evidence="3">Belongs to the PIGU family.</text>
</comment>
<dbReference type="GO" id="GO:0016255">
    <property type="term" value="P:attachment of GPI anchor to protein"/>
    <property type="evidence" value="ECO:0007669"/>
    <property type="project" value="InterPro"/>
</dbReference>
<feature type="transmembrane region" description="Helical" evidence="9">
    <location>
        <begin position="401"/>
        <end position="419"/>
    </location>
</feature>
<protein>
    <recommendedName>
        <fullName evidence="12">Phosphatidylinositol glycan anchor biosynthesis class U protein</fullName>
    </recommendedName>
</protein>
<dbReference type="Pfam" id="PF06728">
    <property type="entry name" value="PIG-U"/>
    <property type="match status" value="1"/>
</dbReference>
<feature type="transmembrane region" description="Helical" evidence="9">
    <location>
        <begin position="230"/>
        <end position="254"/>
    </location>
</feature>
<organism evidence="10 11">
    <name type="scientific">Lagenidium giganteum</name>
    <dbReference type="NCBI Taxonomy" id="4803"/>
    <lineage>
        <taxon>Eukaryota</taxon>
        <taxon>Sar</taxon>
        <taxon>Stramenopiles</taxon>
        <taxon>Oomycota</taxon>
        <taxon>Peronosporomycetes</taxon>
        <taxon>Pythiales</taxon>
        <taxon>Pythiaceae</taxon>
    </lineage>
</organism>
<comment type="subcellular location">
    <subcellularLocation>
        <location evidence="1">Endoplasmic reticulum membrane</location>
        <topology evidence="1">Multi-pass membrane protein</topology>
    </subcellularLocation>
</comment>
<dbReference type="AlphaFoldDB" id="A0AAV2ZKS3"/>
<reference evidence="10" key="1">
    <citation type="submission" date="2022-11" db="EMBL/GenBank/DDBJ databases">
        <authorList>
            <person name="Morgan W.R."/>
            <person name="Tartar A."/>
        </authorList>
    </citation>
    <scope>NUCLEOTIDE SEQUENCE</scope>
    <source>
        <strain evidence="10">ARSEF 373</strain>
    </source>
</reference>
<comment type="pathway">
    <text evidence="2">Glycolipid biosynthesis; glycosylphosphatidylinositol-anchor biosynthesis.</text>
</comment>
<evidence type="ECO:0008006" key="12">
    <source>
        <dbReference type="Google" id="ProtNLM"/>
    </source>
</evidence>
<feature type="transmembrane region" description="Helical" evidence="9">
    <location>
        <begin position="327"/>
        <end position="353"/>
    </location>
</feature>
<evidence type="ECO:0000256" key="2">
    <source>
        <dbReference type="ARBA" id="ARBA00004687"/>
    </source>
</evidence>
<evidence type="ECO:0000256" key="1">
    <source>
        <dbReference type="ARBA" id="ARBA00004477"/>
    </source>
</evidence>
<feature type="transmembrane region" description="Helical" evidence="9">
    <location>
        <begin position="365"/>
        <end position="389"/>
    </location>
</feature>
<evidence type="ECO:0000256" key="6">
    <source>
        <dbReference type="ARBA" id="ARBA00022824"/>
    </source>
</evidence>
<accession>A0AAV2ZKS3</accession>
<feature type="transmembrane region" description="Helical" evidence="9">
    <location>
        <begin position="88"/>
        <end position="109"/>
    </location>
</feature>
<sequence length="443" mass="49897">RRSMAHADLRTAVLAGVALRVVLYSQRTLQRTLSTRPELVTPMTSLHRVRESAYLFEHLGSPYAGDVFHQPPLVFAAFYPLMLLPEPLQYIACCALFIAVDVAIACGMARLCRSCHANEEGDVPRVNADEIWLHRIPVSPLFAPDRLPTVAALIYLFNPYSLASTMAMSTASLTHVAVLYSLVFAAEGRAFSSAMFIALGTYLSVYPFFFAVPVALMLKRPCSPSDAAAFPFAKLFSVVSFSLHIFIMLLMMSSELSGGWGFIQKTYLWVASYSDLTPNVGIFWYFFMEVFDRFIPYFLLLLHVHPLIYIVPIYLRLPHRPQAFACALVGILTLFQAYPSFGDFGFFLTMMSLHPKTVMTMENRYVYALGLAVATFLLPVMWFLWLFPASGNANFFYNQTLVYQIFNSQVITAFVGATMKRDKDIETFKQRARSTAGSEKKTQ</sequence>
<evidence type="ECO:0000256" key="9">
    <source>
        <dbReference type="SAM" id="Phobius"/>
    </source>
</evidence>
<dbReference type="EMBL" id="DAKRPA010000008">
    <property type="protein sequence ID" value="DBA04385.1"/>
    <property type="molecule type" value="Genomic_DNA"/>
</dbReference>
<evidence type="ECO:0000313" key="11">
    <source>
        <dbReference type="Proteomes" id="UP001146120"/>
    </source>
</evidence>
<keyword evidence="8 9" id="KW-0472">Membrane</keyword>
<proteinExistence type="inferred from homology"/>
<keyword evidence="6" id="KW-0256">Endoplasmic reticulum</keyword>
<keyword evidence="11" id="KW-1185">Reference proteome</keyword>
<dbReference type="PANTHER" id="PTHR13121:SF0">
    <property type="entry name" value="PHOSPHATIDYLINOSITOL GLYCAN ANCHOR BIOSYNTHESIS CLASS U PROTEIN"/>
    <property type="match status" value="1"/>
</dbReference>
<dbReference type="PANTHER" id="PTHR13121">
    <property type="entry name" value="GPI TRANSAMIDASE COMPONENT PIG-U"/>
    <property type="match status" value="1"/>
</dbReference>
<gene>
    <name evidence="10" type="ORF">N0F65_009981</name>
</gene>